<keyword evidence="2" id="KW-0472">Membrane</keyword>
<dbReference type="Pfam" id="PF20428">
    <property type="entry name" value="Sey1_3HB"/>
    <property type="match status" value="1"/>
</dbReference>
<dbReference type="STRING" id="133412.A0A1R1XCX7"/>
<feature type="region of interest" description="Disordered" evidence="1">
    <location>
        <begin position="110"/>
        <end position="162"/>
    </location>
</feature>
<keyword evidence="5" id="KW-1185">Reference proteome</keyword>
<feature type="non-terminal residue" evidence="4">
    <location>
        <position position="1"/>
    </location>
</feature>
<evidence type="ECO:0000313" key="4">
    <source>
        <dbReference type="EMBL" id="OMJ12479.1"/>
    </source>
</evidence>
<accession>A0A1R1XCX7</accession>
<feature type="domain" description="Sey1/RHD3-like three-helix bundle" evidence="3">
    <location>
        <begin position="2"/>
        <end position="82"/>
    </location>
</feature>
<name>A0A1R1XCX7_9FUNG</name>
<feature type="transmembrane region" description="Helical" evidence="2">
    <location>
        <begin position="56"/>
        <end position="75"/>
    </location>
</feature>
<evidence type="ECO:0000256" key="2">
    <source>
        <dbReference type="SAM" id="Phobius"/>
    </source>
</evidence>
<evidence type="ECO:0000259" key="3">
    <source>
        <dbReference type="Pfam" id="PF20428"/>
    </source>
</evidence>
<dbReference type="Proteomes" id="UP000187283">
    <property type="component" value="Unassembled WGS sequence"/>
</dbReference>
<reference evidence="4 5" key="1">
    <citation type="submission" date="2017-01" db="EMBL/GenBank/DDBJ databases">
        <authorList>
            <person name="Mah S.A."/>
            <person name="Swanson W.J."/>
            <person name="Moy G.W."/>
            <person name="Vacquier V.D."/>
        </authorList>
    </citation>
    <scope>NUCLEOTIDE SEQUENCE [LARGE SCALE GENOMIC DNA]</scope>
    <source>
        <strain evidence="4 5">GSMNP</strain>
    </source>
</reference>
<protein>
    <submittedName>
        <fullName evidence="4">Protein SEY1</fullName>
    </submittedName>
</protein>
<sequence>HKQRELSKRAIREVDLLFLDAKRSVVSQSSQVPLWMIGLCIVLGWNEAMAVIFNPIYLVLLITVGTFVVAVHYLGMWTPVIQSGRFIAANLTESIHRATVKAAKMVAESDQSESYELGELKSKRTNSNLSVKSSTSGLKQRTGSNKKVKFQTSCESDLSDNE</sequence>
<gene>
    <name evidence="4" type="ORF">AYI70_g9088</name>
</gene>
<comment type="caution">
    <text evidence="4">The sequence shown here is derived from an EMBL/GenBank/DDBJ whole genome shotgun (WGS) entry which is preliminary data.</text>
</comment>
<keyword evidence="2" id="KW-1133">Transmembrane helix</keyword>
<dbReference type="EMBL" id="LSSN01003946">
    <property type="protein sequence ID" value="OMJ12479.1"/>
    <property type="molecule type" value="Genomic_DNA"/>
</dbReference>
<keyword evidence="2" id="KW-0812">Transmembrane</keyword>
<dbReference type="AlphaFoldDB" id="A0A1R1XCX7"/>
<evidence type="ECO:0000256" key="1">
    <source>
        <dbReference type="SAM" id="MobiDB-lite"/>
    </source>
</evidence>
<feature type="compositionally biased region" description="Polar residues" evidence="1">
    <location>
        <begin position="125"/>
        <end position="143"/>
    </location>
</feature>
<evidence type="ECO:0000313" key="5">
    <source>
        <dbReference type="Proteomes" id="UP000187283"/>
    </source>
</evidence>
<dbReference type="OrthoDB" id="1597724at2759"/>
<dbReference type="InterPro" id="IPR046758">
    <property type="entry name" value="Sey1/RHD3-like_3HB"/>
</dbReference>
<proteinExistence type="predicted"/>
<organism evidence="4 5">
    <name type="scientific">Smittium culicis</name>
    <dbReference type="NCBI Taxonomy" id="133412"/>
    <lineage>
        <taxon>Eukaryota</taxon>
        <taxon>Fungi</taxon>
        <taxon>Fungi incertae sedis</taxon>
        <taxon>Zoopagomycota</taxon>
        <taxon>Kickxellomycotina</taxon>
        <taxon>Harpellomycetes</taxon>
        <taxon>Harpellales</taxon>
        <taxon>Legeriomycetaceae</taxon>
        <taxon>Smittium</taxon>
    </lineage>
</organism>